<accession>A0A1G2G069</accession>
<evidence type="ECO:0000313" key="3">
    <source>
        <dbReference type="Proteomes" id="UP000176700"/>
    </source>
</evidence>
<keyword evidence="1" id="KW-1133">Transmembrane helix</keyword>
<feature type="transmembrane region" description="Helical" evidence="1">
    <location>
        <begin position="12"/>
        <end position="32"/>
    </location>
</feature>
<evidence type="ECO:0000313" key="2">
    <source>
        <dbReference type="EMBL" id="OGZ43497.1"/>
    </source>
</evidence>
<keyword evidence="1" id="KW-0472">Membrane</keyword>
<gene>
    <name evidence="2" type="ORF">A2W41_04140</name>
</gene>
<evidence type="ECO:0000256" key="1">
    <source>
        <dbReference type="SAM" id="Phobius"/>
    </source>
</evidence>
<proteinExistence type="predicted"/>
<keyword evidence="1" id="KW-0812">Transmembrane</keyword>
<sequence length="250" mass="27955">MQIWRIKRQLVGIVLFGSIAILIVGGLLYFILTYGTCRDGIQNRDEKGIDCGGSCPTECLIELPKKPIQLWKRFFKISQGLYDIGALVQNNNQLLSGKANYVLKAYDNKAVLIFSKNGSIMLFPGEKALIFEPNVRVGLRDPERVELELVVPKWERIEQIPPPVNVVEHQFVTGSSPRVDAIVENASIFPVKNIVVAVFLHDEQENVYAISRTVIDEIKGSGRETAVFAWPEGFRLAAPNLITFLITSSI</sequence>
<dbReference type="EMBL" id="MHNI01000005">
    <property type="protein sequence ID" value="OGZ43497.1"/>
    <property type="molecule type" value="Genomic_DNA"/>
</dbReference>
<protein>
    <submittedName>
        <fullName evidence="2">Uncharacterized protein</fullName>
    </submittedName>
</protein>
<dbReference type="Proteomes" id="UP000176700">
    <property type="component" value="Unassembled WGS sequence"/>
</dbReference>
<reference evidence="2 3" key="1">
    <citation type="journal article" date="2016" name="Nat. Commun.">
        <title>Thousands of microbial genomes shed light on interconnected biogeochemical processes in an aquifer system.</title>
        <authorList>
            <person name="Anantharaman K."/>
            <person name="Brown C.T."/>
            <person name="Hug L.A."/>
            <person name="Sharon I."/>
            <person name="Castelle C.J."/>
            <person name="Probst A.J."/>
            <person name="Thomas B.C."/>
            <person name="Singh A."/>
            <person name="Wilkins M.J."/>
            <person name="Karaoz U."/>
            <person name="Brodie E.L."/>
            <person name="Williams K.H."/>
            <person name="Hubbard S.S."/>
            <person name="Banfield J.F."/>
        </authorList>
    </citation>
    <scope>NUCLEOTIDE SEQUENCE [LARGE SCALE GENOMIC DNA]</scope>
</reference>
<comment type="caution">
    <text evidence="2">The sequence shown here is derived from an EMBL/GenBank/DDBJ whole genome shotgun (WGS) entry which is preliminary data.</text>
</comment>
<organism evidence="2 3">
    <name type="scientific">Candidatus Ryanbacteria bacterium RIFCSPHIGHO2_01_45_13</name>
    <dbReference type="NCBI Taxonomy" id="1802112"/>
    <lineage>
        <taxon>Bacteria</taxon>
        <taxon>Candidatus Ryaniibacteriota</taxon>
    </lineage>
</organism>
<dbReference type="AlphaFoldDB" id="A0A1G2G069"/>
<name>A0A1G2G069_9BACT</name>